<dbReference type="Pfam" id="PF00534">
    <property type="entry name" value="Glycos_transf_1"/>
    <property type="match status" value="1"/>
</dbReference>
<dbReference type="SUPFAM" id="SSF53756">
    <property type="entry name" value="UDP-Glycosyltransferase/glycogen phosphorylase"/>
    <property type="match status" value="1"/>
</dbReference>
<sequence>MGKALSGLILNTPARGGIRHTIACLERPEKTQFIDPLIASGCPVVIAPDHETLSGLIKEADIVQLEWWGHPAPIAALCKGPMPALRLLLWCHVSGIHTPVIPEGLIRSAHRCIFTSPCTYGAPEVAGLPPDQKHKLGVVHSAGGFEGLQPPERQIDDALAAGYLGSLNFAKLHPSYVEFLTAVQVPNFRVRVIGDETNREILEWQCREAGRPEMLEFRGYKTDIVSELATINVFPYLLNPLHYGTSENALLEAMAMEVVPIVLDNPAERCLVTAGETGLFVRNPNEFGEAVDWLFRNPRERVRLGRQAAAAVRDRFSVYRSVNAFDGLYRETHREERRVFDFEALFGRHPAEWFLATQRLPEIFAPEGKASLGTLSAMVLPGLQERTKGTVFHYAAYFPEDLLLKQWAGQLGNANPDNDR</sequence>
<dbReference type="RefSeq" id="WP_192905361.1">
    <property type="nucleotide sequence ID" value="NZ_JADBFD010000008.1"/>
</dbReference>
<organism evidence="2 3">
    <name type="scientific">Geobacter anodireducens</name>
    <dbReference type="NCBI Taxonomy" id="1340425"/>
    <lineage>
        <taxon>Bacteria</taxon>
        <taxon>Pseudomonadati</taxon>
        <taxon>Thermodesulfobacteriota</taxon>
        <taxon>Desulfuromonadia</taxon>
        <taxon>Geobacterales</taxon>
        <taxon>Geobacteraceae</taxon>
        <taxon>Geobacter</taxon>
    </lineage>
</organism>
<dbReference type="Proteomes" id="UP000618926">
    <property type="component" value="Unassembled WGS sequence"/>
</dbReference>
<evidence type="ECO:0000313" key="2">
    <source>
        <dbReference type="EMBL" id="MBE2887749.1"/>
    </source>
</evidence>
<dbReference type="CDD" id="cd03801">
    <property type="entry name" value="GT4_PimA-like"/>
    <property type="match status" value="1"/>
</dbReference>
<dbReference type="Gene3D" id="3.40.50.2000">
    <property type="entry name" value="Glycogen Phosphorylase B"/>
    <property type="match status" value="1"/>
</dbReference>
<keyword evidence="3" id="KW-1185">Reference proteome</keyword>
<dbReference type="InterPro" id="IPR001296">
    <property type="entry name" value="Glyco_trans_1"/>
</dbReference>
<evidence type="ECO:0000259" key="1">
    <source>
        <dbReference type="Pfam" id="PF00534"/>
    </source>
</evidence>
<feature type="domain" description="Glycosyl transferase family 1" evidence="1">
    <location>
        <begin position="162"/>
        <end position="309"/>
    </location>
</feature>
<proteinExistence type="predicted"/>
<gene>
    <name evidence="2" type="ORF">IIE05_07185</name>
</gene>
<evidence type="ECO:0000313" key="3">
    <source>
        <dbReference type="Proteomes" id="UP000618926"/>
    </source>
</evidence>
<dbReference type="EMBL" id="JADBFD010000008">
    <property type="protein sequence ID" value="MBE2887749.1"/>
    <property type="molecule type" value="Genomic_DNA"/>
</dbReference>
<accession>A0ABR9NU12</accession>
<comment type="caution">
    <text evidence="2">The sequence shown here is derived from an EMBL/GenBank/DDBJ whole genome shotgun (WGS) entry which is preliminary data.</text>
</comment>
<dbReference type="PANTHER" id="PTHR12526">
    <property type="entry name" value="GLYCOSYLTRANSFERASE"/>
    <property type="match status" value="1"/>
</dbReference>
<name>A0ABR9NU12_9BACT</name>
<reference evidence="2 3" key="1">
    <citation type="submission" date="2020-10" db="EMBL/GenBank/DDBJ databases">
        <title>Investigation of anaerobic biodegradation of phenanthrene by a sulfate-dependent Geobacter anodireducens strain PheS2.</title>
        <authorList>
            <person name="Zhang Z."/>
        </authorList>
    </citation>
    <scope>NUCLEOTIDE SEQUENCE [LARGE SCALE GENOMIC DNA]</scope>
    <source>
        <strain evidence="2 3">PheS2</strain>
    </source>
</reference>
<protein>
    <submittedName>
        <fullName evidence="2">Glycosyltransferase family 4 protein</fullName>
    </submittedName>
</protein>